<dbReference type="FunFam" id="2.60.40.1120:FF:000003">
    <property type="entry name" value="Outer membrane protein Omp121"/>
    <property type="match status" value="1"/>
</dbReference>
<keyword evidence="5 9" id="KW-0798">TonB box</keyword>
<evidence type="ECO:0000256" key="7">
    <source>
        <dbReference type="ARBA" id="ARBA00023237"/>
    </source>
</evidence>
<dbReference type="Gene3D" id="2.40.170.20">
    <property type="entry name" value="TonB-dependent receptor, beta-barrel domain"/>
    <property type="match status" value="1"/>
</dbReference>
<gene>
    <name evidence="12" type="ORF">FHX64_001530</name>
</gene>
<evidence type="ECO:0000256" key="6">
    <source>
        <dbReference type="ARBA" id="ARBA00023136"/>
    </source>
</evidence>
<dbReference type="PROSITE" id="PS52016">
    <property type="entry name" value="TONB_DEPENDENT_REC_3"/>
    <property type="match status" value="1"/>
</dbReference>
<keyword evidence="3 8" id="KW-1134">Transmembrane beta strand</keyword>
<dbReference type="Proteomes" id="UP000544222">
    <property type="component" value="Unassembled WGS sequence"/>
</dbReference>
<reference evidence="12 13" key="1">
    <citation type="submission" date="2020-08" db="EMBL/GenBank/DDBJ databases">
        <title>Genomic Encyclopedia of Type Strains, Phase IV (KMG-IV): sequencing the most valuable type-strain genomes for metagenomic binning, comparative biology and taxonomic classification.</title>
        <authorList>
            <person name="Goeker M."/>
        </authorList>
    </citation>
    <scope>NUCLEOTIDE SEQUENCE [LARGE SCALE GENOMIC DNA]</scope>
    <source>
        <strain evidence="12 13">DSM 27471</strain>
    </source>
</reference>
<dbReference type="SUPFAM" id="SSF49464">
    <property type="entry name" value="Carboxypeptidase regulatory domain-like"/>
    <property type="match status" value="1"/>
</dbReference>
<keyword evidence="6 8" id="KW-0472">Membrane</keyword>
<name>A0A7W5H2F3_9PORP</name>
<dbReference type="InterPro" id="IPR000531">
    <property type="entry name" value="Beta-barrel_TonB"/>
</dbReference>
<dbReference type="Gene3D" id="2.170.130.10">
    <property type="entry name" value="TonB-dependent receptor, plug domain"/>
    <property type="match status" value="1"/>
</dbReference>
<evidence type="ECO:0000256" key="9">
    <source>
        <dbReference type="RuleBase" id="RU003357"/>
    </source>
</evidence>
<feature type="domain" description="TonB-dependent receptor-like beta-barrel" evidence="10">
    <location>
        <begin position="409"/>
        <end position="970"/>
    </location>
</feature>
<evidence type="ECO:0000256" key="3">
    <source>
        <dbReference type="ARBA" id="ARBA00022452"/>
    </source>
</evidence>
<dbReference type="InterPro" id="IPR039426">
    <property type="entry name" value="TonB-dep_rcpt-like"/>
</dbReference>
<dbReference type="Pfam" id="PF13715">
    <property type="entry name" value="CarbopepD_reg_2"/>
    <property type="match status" value="1"/>
</dbReference>
<evidence type="ECO:0000259" key="11">
    <source>
        <dbReference type="Pfam" id="PF07715"/>
    </source>
</evidence>
<dbReference type="SUPFAM" id="SSF56935">
    <property type="entry name" value="Porins"/>
    <property type="match status" value="1"/>
</dbReference>
<dbReference type="InterPro" id="IPR023997">
    <property type="entry name" value="TonB-dep_OMP_SusC/RagA_CS"/>
</dbReference>
<evidence type="ECO:0000256" key="2">
    <source>
        <dbReference type="ARBA" id="ARBA00022448"/>
    </source>
</evidence>
<sequence>MKYLLNITGKVVAVILLFFISSNVFGQELKISGKVTDESHAPMPGVNVLVQGTHTGTITDANGDFSLTLKSPNAILDFSFIGYVTQHIAVQNRTHINIQLVPSAKSLNEVVVVGYGTQKKVNLTGAVGSVQMSDMKDRPLTNASLALQGTIPGVYALQSSGQPGSDNAVIDIRGVGSFQNSSPLVIIDGVPGDLSSVDPNDIASISVLKDAASASIYGNRAANGVILITTKRGAAGKMKISYNAYFGTQQATRLPSVLNSVQYATLYNEASVNSGGTTIYSASDIAKFAAHNDPLYPDINYFDVYYHKANMQNHRLDISGGTDNVHYAFMVGHLDQNGILVGTSYEKTDFRSNVDAYFFKDKRLRISSNIAGSFGVQDQPTDLWDAEWYATLAPVHPLTNANGQWMAVNGERNYYGEVKEGSTSITKNYNFSGQLDAEYKIYKDLSAQVTYGYNANLYNVNAFHANVTLYNPDGSSIPLASDLTVTDGTNIHTLSTALLKYHKKINKNEVSALAGYSEEVYTYDWESGYRSNFVNNTQRVLSLGDAATQTNNAGSYDLALRSYFGRLNYNYDGKYLFEANIRRDGSSRFAVGHQWGTFPSVSGGWIISNEKFMKNISWLNMLKLRASWGQLGNENIGEYYNGYDVLSSGQNYSLGGTLASGVAVTKMTNKNLTWETSQQTDIGVDMSLNNGIDLTADFFDKRTKNLLLPQPIPLTLGALSEPYANAGEVQNRGIEASVTYRTTFGNGFKFRVTANASHIVNKILNLDVPEQLTSPKAIKIGAAINSFYGYKMDGIYQLSDFNYSNGVYTLKPGVVSVSNFTAQPGDIKYKDLNGDGIVDMNNDREVIGKQFPDLTYSLNLNLTWKNFDLLAFFQGVQGIQGYTYYEIATPFSGFANMGSWWMNRWTPTNPSNTLPRLTFDGVRNNIHSSFYMENASYLRLKNIELGYTIDQKYLSKVGISSIRIYGNIQNAFTITKFKGFDPEQTVDQTRAEAFPQVRIMTVGLSVNF</sequence>
<accession>A0A7W5H2F3</accession>
<dbReference type="InterPro" id="IPR023996">
    <property type="entry name" value="TonB-dep_OMP_SusC/RagA"/>
</dbReference>
<organism evidence="12 13">
    <name type="scientific">Microbacter margulisiae</name>
    <dbReference type="NCBI Taxonomy" id="1350067"/>
    <lineage>
        <taxon>Bacteria</taxon>
        <taxon>Pseudomonadati</taxon>
        <taxon>Bacteroidota</taxon>
        <taxon>Bacteroidia</taxon>
        <taxon>Bacteroidales</taxon>
        <taxon>Porphyromonadaceae</taxon>
        <taxon>Microbacter</taxon>
    </lineage>
</organism>
<dbReference type="AlphaFoldDB" id="A0A7W5H2F3"/>
<dbReference type="NCBIfam" id="TIGR04056">
    <property type="entry name" value="OMP_RagA_SusC"/>
    <property type="match status" value="1"/>
</dbReference>
<keyword evidence="4 8" id="KW-0812">Transmembrane</keyword>
<evidence type="ECO:0000256" key="4">
    <source>
        <dbReference type="ARBA" id="ARBA00022692"/>
    </source>
</evidence>
<comment type="caution">
    <text evidence="12">The sequence shown here is derived from an EMBL/GenBank/DDBJ whole genome shotgun (WGS) entry which is preliminary data.</text>
</comment>
<dbReference type="Pfam" id="PF00593">
    <property type="entry name" value="TonB_dep_Rec_b-barrel"/>
    <property type="match status" value="1"/>
</dbReference>
<keyword evidence="2 8" id="KW-0813">Transport</keyword>
<keyword evidence="13" id="KW-1185">Reference proteome</keyword>
<dbReference type="Pfam" id="PF07715">
    <property type="entry name" value="Plug"/>
    <property type="match status" value="1"/>
</dbReference>
<evidence type="ECO:0000313" key="13">
    <source>
        <dbReference type="Proteomes" id="UP000544222"/>
    </source>
</evidence>
<evidence type="ECO:0000313" key="12">
    <source>
        <dbReference type="EMBL" id="MBB3187367.1"/>
    </source>
</evidence>
<evidence type="ECO:0000256" key="1">
    <source>
        <dbReference type="ARBA" id="ARBA00004571"/>
    </source>
</evidence>
<evidence type="ECO:0000259" key="10">
    <source>
        <dbReference type="Pfam" id="PF00593"/>
    </source>
</evidence>
<dbReference type="InterPro" id="IPR036942">
    <property type="entry name" value="Beta-barrel_TonB_sf"/>
</dbReference>
<dbReference type="GO" id="GO:0009279">
    <property type="term" value="C:cell outer membrane"/>
    <property type="evidence" value="ECO:0007669"/>
    <property type="project" value="UniProtKB-SubCell"/>
</dbReference>
<dbReference type="NCBIfam" id="TIGR04057">
    <property type="entry name" value="SusC_RagA_signa"/>
    <property type="match status" value="1"/>
</dbReference>
<proteinExistence type="inferred from homology"/>
<dbReference type="InterPro" id="IPR012910">
    <property type="entry name" value="Plug_dom"/>
</dbReference>
<feature type="domain" description="TonB-dependent receptor plug" evidence="11">
    <location>
        <begin position="120"/>
        <end position="225"/>
    </location>
</feature>
<comment type="similarity">
    <text evidence="8 9">Belongs to the TonB-dependent receptor family.</text>
</comment>
<dbReference type="Gene3D" id="2.60.40.1120">
    <property type="entry name" value="Carboxypeptidase-like, regulatory domain"/>
    <property type="match status" value="1"/>
</dbReference>
<dbReference type="InterPro" id="IPR037066">
    <property type="entry name" value="Plug_dom_sf"/>
</dbReference>
<dbReference type="EMBL" id="JACHYB010000001">
    <property type="protein sequence ID" value="MBB3187367.1"/>
    <property type="molecule type" value="Genomic_DNA"/>
</dbReference>
<dbReference type="InterPro" id="IPR008969">
    <property type="entry name" value="CarboxyPept-like_regulatory"/>
</dbReference>
<evidence type="ECO:0000256" key="5">
    <source>
        <dbReference type="ARBA" id="ARBA00023077"/>
    </source>
</evidence>
<evidence type="ECO:0000256" key="8">
    <source>
        <dbReference type="PROSITE-ProRule" id="PRU01360"/>
    </source>
</evidence>
<keyword evidence="7 8" id="KW-0998">Cell outer membrane</keyword>
<dbReference type="FunFam" id="2.170.130.10:FF:000003">
    <property type="entry name" value="SusC/RagA family TonB-linked outer membrane protein"/>
    <property type="match status" value="1"/>
</dbReference>
<comment type="subcellular location">
    <subcellularLocation>
        <location evidence="1 8">Cell outer membrane</location>
        <topology evidence="1 8">Multi-pass membrane protein</topology>
    </subcellularLocation>
</comment>
<protein>
    <submittedName>
        <fullName evidence="12">TonB-linked SusC/RagA family outer membrane protein</fullName>
    </submittedName>
</protein>
<dbReference type="RefSeq" id="WP_183413133.1">
    <property type="nucleotide sequence ID" value="NZ_JACHYB010000001.1"/>
</dbReference>